<evidence type="ECO:0000313" key="3">
    <source>
        <dbReference type="Proteomes" id="UP000683246"/>
    </source>
</evidence>
<proteinExistence type="predicted"/>
<reference evidence="2" key="1">
    <citation type="submission" date="2020-07" db="EMBL/GenBank/DDBJ databases">
        <title>Vallitalea pronyensis genome.</title>
        <authorList>
            <person name="Postec A."/>
        </authorList>
    </citation>
    <scope>NUCLEOTIDE SEQUENCE</scope>
    <source>
        <strain evidence="2">FatNI3</strain>
    </source>
</reference>
<keyword evidence="1" id="KW-0479">Metal-binding</keyword>
<dbReference type="RefSeq" id="WP_246552264.1">
    <property type="nucleotide sequence ID" value="NZ_CP058649.1"/>
</dbReference>
<keyword evidence="3" id="KW-1185">Reference proteome</keyword>
<gene>
    <name evidence="2" type="ORF">HZI73_23340</name>
</gene>
<organism evidence="2 3">
    <name type="scientific">Vallitalea pronyensis</name>
    <dbReference type="NCBI Taxonomy" id="1348613"/>
    <lineage>
        <taxon>Bacteria</taxon>
        <taxon>Bacillati</taxon>
        <taxon>Bacillota</taxon>
        <taxon>Clostridia</taxon>
        <taxon>Lachnospirales</taxon>
        <taxon>Vallitaleaceae</taxon>
        <taxon>Vallitalea</taxon>
    </lineage>
</organism>
<comment type="cofactor">
    <cofactor evidence="1">
        <name>Mg(2+)</name>
        <dbReference type="ChEBI" id="CHEBI:18420"/>
    </cofactor>
    <text evidence="1">Binds 2 magnesium ions per subunit.</text>
</comment>
<dbReference type="InterPro" id="IPR005502">
    <property type="entry name" value="Ribosyl_crysJ1"/>
</dbReference>
<dbReference type="GO" id="GO:0046872">
    <property type="term" value="F:metal ion binding"/>
    <property type="evidence" value="ECO:0007669"/>
    <property type="project" value="UniProtKB-KW"/>
</dbReference>
<evidence type="ECO:0000313" key="2">
    <source>
        <dbReference type="EMBL" id="QUI25046.1"/>
    </source>
</evidence>
<dbReference type="SUPFAM" id="SSF101478">
    <property type="entry name" value="ADP-ribosylglycohydrolase"/>
    <property type="match status" value="1"/>
</dbReference>
<dbReference type="InterPro" id="IPR036705">
    <property type="entry name" value="Ribosyl_crysJ1_sf"/>
</dbReference>
<feature type="binding site" evidence="1">
    <location>
        <position position="196"/>
    </location>
    <ligand>
        <name>Mg(2+)</name>
        <dbReference type="ChEBI" id="CHEBI:18420"/>
        <label>1</label>
    </ligand>
</feature>
<accession>A0A8J8SIW8</accession>
<evidence type="ECO:0000256" key="1">
    <source>
        <dbReference type="PIRSR" id="PIRSR605502-1"/>
    </source>
</evidence>
<dbReference type="KEGG" id="vpy:HZI73_23340"/>
<dbReference type="EMBL" id="CP058649">
    <property type="protein sequence ID" value="QUI25046.1"/>
    <property type="molecule type" value="Genomic_DNA"/>
</dbReference>
<sequence>MKAWEMEKELIQSAIPTILEEEEQEWDVMAEVGKAEDDKIKLLWGSNVPGSAAPERIIIAGVQAMENRGYLVEGYEAIVDEGLKALEANDMVTLHQLTSKLYHQILHSVKDEASSYWHYKPYTTWKQYEEAVTFLKPESVDVYSKDFEDKILVGWRAQLIGGALGTAIEGYTTDNLRKVFGEIHDYVRKPNTLNDDITFELAFLKAYAKKGKELTSVDIAHEWIGLIPAGWSAEEVALRNIRYGIYPPESGVYGNPYCEWIGAQMRGAICGMVAPGNPREAARLAWIDGQISHYNNGIIGEVFNAILVALSFTRTDVRELLKDTISMIPDDSEYYTVVTFALEQCEKAHNWEEAWRICEKKYERYNWIHAYPNAAAEVVALWFGNGDFDKTLHIIAMEGVDVDCNAAQIMTALGIMVGQDKIASKWTEPFDDNIVTYVRTMENIDIHELSEWTVSSCRNAQKA</sequence>
<dbReference type="AlphaFoldDB" id="A0A8J8SIW8"/>
<keyword evidence="1" id="KW-0460">Magnesium</keyword>
<dbReference type="Gene3D" id="1.10.4080.10">
    <property type="entry name" value="ADP-ribosylation/Crystallin J1"/>
    <property type="match status" value="1"/>
</dbReference>
<protein>
    <submittedName>
        <fullName evidence="2">ADP-ribosylglycohydrolase family protein</fullName>
    </submittedName>
</protein>
<dbReference type="Pfam" id="PF03747">
    <property type="entry name" value="ADP_ribosyl_GH"/>
    <property type="match status" value="1"/>
</dbReference>
<feature type="binding site" evidence="1">
    <location>
        <position position="401"/>
    </location>
    <ligand>
        <name>Mg(2+)</name>
        <dbReference type="ChEBI" id="CHEBI:18420"/>
        <label>1</label>
    </ligand>
</feature>
<feature type="binding site" evidence="1">
    <location>
        <position position="195"/>
    </location>
    <ligand>
        <name>Mg(2+)</name>
        <dbReference type="ChEBI" id="CHEBI:18420"/>
        <label>1</label>
    </ligand>
</feature>
<feature type="binding site" evidence="1">
    <location>
        <position position="403"/>
    </location>
    <ligand>
        <name>Mg(2+)</name>
        <dbReference type="ChEBI" id="CHEBI:18420"/>
        <label>1</label>
    </ligand>
</feature>
<dbReference type="Proteomes" id="UP000683246">
    <property type="component" value="Chromosome"/>
</dbReference>
<name>A0A8J8SIW8_9FIRM</name>